<dbReference type="AlphaFoldDB" id="A0AAF0JCZ9"/>
<protein>
    <submittedName>
        <fullName evidence="2">Uncharacterized protein</fullName>
    </submittedName>
</protein>
<feature type="region of interest" description="Disordered" evidence="1">
    <location>
        <begin position="130"/>
        <end position="152"/>
    </location>
</feature>
<reference evidence="2" key="1">
    <citation type="submission" date="2023-02" db="EMBL/GenBank/DDBJ databases">
        <title>Mating type loci evolution in Malassezia.</title>
        <authorList>
            <person name="Coelho M.A."/>
        </authorList>
    </citation>
    <scope>NUCLEOTIDE SEQUENCE</scope>
    <source>
        <strain evidence="2">CBS 14136</strain>
    </source>
</reference>
<accession>A0AAF0JCZ9</accession>
<evidence type="ECO:0000256" key="1">
    <source>
        <dbReference type="SAM" id="MobiDB-lite"/>
    </source>
</evidence>
<evidence type="ECO:0000313" key="2">
    <source>
        <dbReference type="EMBL" id="WFD42462.1"/>
    </source>
</evidence>
<keyword evidence="3" id="KW-1185">Reference proteome</keyword>
<feature type="region of interest" description="Disordered" evidence="1">
    <location>
        <begin position="19"/>
        <end position="38"/>
    </location>
</feature>
<organism evidence="2 3">
    <name type="scientific">Malassezia psittaci</name>
    <dbReference type="NCBI Taxonomy" id="1821823"/>
    <lineage>
        <taxon>Eukaryota</taxon>
        <taxon>Fungi</taxon>
        <taxon>Dikarya</taxon>
        <taxon>Basidiomycota</taxon>
        <taxon>Ustilaginomycotina</taxon>
        <taxon>Malasseziomycetes</taxon>
        <taxon>Malasseziales</taxon>
        <taxon>Malasseziaceae</taxon>
        <taxon>Malassezia</taxon>
    </lineage>
</organism>
<gene>
    <name evidence="2" type="ORF">MPSI1_001107</name>
</gene>
<proteinExistence type="predicted"/>
<feature type="compositionally biased region" description="Basic and acidic residues" evidence="1">
    <location>
        <begin position="19"/>
        <end position="29"/>
    </location>
</feature>
<evidence type="ECO:0000313" key="3">
    <source>
        <dbReference type="Proteomes" id="UP001214628"/>
    </source>
</evidence>
<name>A0AAF0JCZ9_9BASI</name>
<dbReference type="Proteomes" id="UP001214628">
    <property type="component" value="Chromosome 1"/>
</dbReference>
<dbReference type="EMBL" id="CP118375">
    <property type="protein sequence ID" value="WFD42462.1"/>
    <property type="molecule type" value="Genomic_DNA"/>
</dbReference>
<sequence length="427" mass="47911">MSAGWKSYAEMVRTRTHELFRHPDGRSEATDGNSSDSLLPAQVKLSEPVPLCEEDQSSFPAISDAQLQKLFPSVMSSGTSQSVCVRSALRDMELAYKMDPCLLNQKSHTSEGYKLIAELLRQIKVEAAETPSRGLKQSSEAQELPADLSTPLTSARSPRVYEAHDVYAAIERQDIDTIMAIRDSNFALLLGSNDSKTPLEYAIGLGPSYERMGIFLAGAMSRFVNQLSDDMQESAPVTLETLRKVRANLKLAIDHSLDKEQTSLLASYIQILVMAEGVQWISHSVKAIAHALRSQPKDPYALRPTQEARNLISAFLTQNLRLRRERDQYIVAAMEDYIANAASDLVLMALWECVRLNEEDFLPDYAFARDDRLALEFCRNVSDAQHHGDRRPHRTWKQALRVTESLDGGLRSRTAEERLKLLETIVD</sequence>